<proteinExistence type="predicted"/>
<accession>A0A369K0W3</accession>
<keyword evidence="2" id="KW-1185">Reference proteome</keyword>
<dbReference type="Gene3D" id="3.30.460.40">
    <property type="match status" value="1"/>
</dbReference>
<dbReference type="OrthoDB" id="3133286at2759"/>
<name>A0A369K0W3_HYPMA</name>
<organism evidence="1 2">
    <name type="scientific">Hypsizygus marmoreus</name>
    <name type="common">White beech mushroom</name>
    <name type="synonym">Agaricus marmoreus</name>
    <dbReference type="NCBI Taxonomy" id="39966"/>
    <lineage>
        <taxon>Eukaryota</taxon>
        <taxon>Fungi</taxon>
        <taxon>Dikarya</taxon>
        <taxon>Basidiomycota</taxon>
        <taxon>Agaricomycotina</taxon>
        <taxon>Agaricomycetes</taxon>
        <taxon>Agaricomycetidae</taxon>
        <taxon>Agaricales</taxon>
        <taxon>Tricholomatineae</taxon>
        <taxon>Lyophyllaceae</taxon>
        <taxon>Hypsizygus</taxon>
    </lineage>
</organism>
<protein>
    <submittedName>
        <fullName evidence="1">Uncharacterized protein</fullName>
    </submittedName>
</protein>
<dbReference type="Proteomes" id="UP000076154">
    <property type="component" value="Unassembled WGS sequence"/>
</dbReference>
<gene>
    <name evidence="1" type="ORF">Hypma_004623</name>
</gene>
<dbReference type="InterPro" id="IPR043519">
    <property type="entry name" value="NT_sf"/>
</dbReference>
<evidence type="ECO:0000313" key="2">
    <source>
        <dbReference type="Proteomes" id="UP000076154"/>
    </source>
</evidence>
<comment type="caution">
    <text evidence="1">The sequence shown here is derived from an EMBL/GenBank/DDBJ whole genome shotgun (WGS) entry which is preliminary data.</text>
</comment>
<dbReference type="AlphaFoldDB" id="A0A369K0W3"/>
<evidence type="ECO:0000313" key="1">
    <source>
        <dbReference type="EMBL" id="RDB27110.1"/>
    </source>
</evidence>
<reference evidence="1" key="1">
    <citation type="submission" date="2018-04" db="EMBL/GenBank/DDBJ databases">
        <title>Whole genome sequencing of Hypsizygus marmoreus.</title>
        <authorList>
            <person name="Choi I.-G."/>
            <person name="Min B."/>
            <person name="Kim J.-G."/>
            <person name="Kim S."/>
            <person name="Oh Y.-L."/>
            <person name="Kong W.-S."/>
            <person name="Park H."/>
            <person name="Jeong J."/>
            <person name="Song E.-S."/>
        </authorList>
    </citation>
    <scope>NUCLEOTIDE SEQUENCE [LARGE SCALE GENOMIC DNA]</scope>
    <source>
        <strain evidence="1">51987-8</strain>
    </source>
</reference>
<dbReference type="SUPFAM" id="SSF81301">
    <property type="entry name" value="Nucleotidyltransferase"/>
    <property type="match status" value="1"/>
</dbReference>
<sequence>MQPLSADEIYATARAVIYHLDTSGFAACLFGSAACAIYGMEARDPHDIDVIVLDTADPEYIKRLLYNKDQRFLLRPSANPQNTYQVLYYQLPRPPSDLHMRTCKVDILTPGIISIPNIPLERIVYHETHHDIPVIPLLALLLLKLRGWTDRRADSRPQVREKATQDAVDIGYLLELVAARMYEPHLLTETWMPRWFVDEGRERVQQFVQLWGGTASIWFDMGFDVY</sequence>
<dbReference type="InParanoid" id="A0A369K0W3"/>
<dbReference type="EMBL" id="LUEZ02000018">
    <property type="protein sequence ID" value="RDB27110.1"/>
    <property type="molecule type" value="Genomic_DNA"/>
</dbReference>